<dbReference type="PANTHER" id="PTHR42055">
    <property type="entry name" value="YALI0E03476P"/>
    <property type="match status" value="1"/>
</dbReference>
<sequence length="595" mass="67061">MVPHRSGTLLAIIIFVGLLLFIFSSPPSTDPATGEPVSGPAKYVPRPQLPSWGGIHFPFQPSAHVRPKEQKNSTSGESKWYSDWTWLYPFSSSITLDENRSVLPPLADRPVVYTYYEPNKGNGENEDADARMLLAWRRAWYAKGFRPVILSHAEAMDNQLYEAVQRIKQDPTKKFSPELESDFFRWLAWGQMGTGLLADWRCFPMAKYDDELLSYLRRGAVPTHITRFDHLGNGLFAGESNEINEAIKEAIRQVDEHSNSMLELIPAEHFKTEKSTSLAFYSPSMITNQYPMLAEKIVSSPSEGKRALVDMVNSHLHNTFQNSFPAGIAVLKPFPEKTTALIEPSLRLAKALVRCAESADLSTCPPNIPACHVCSPSNPVRISQPAQYKNTTHVFTIGTLPHPYTLLSLQQNSEEVTTRHIRRETARDPWLTEVTKELLGDEMGGFSRSSVLKNAVAGEMAIGNSVWLTVESLPSKAGESLPPDSLDELEWQLGFKIPRDDQTDAKKEEEARKSVTDPNPSKAGIEREYELLDKAREVMKTKDVNRIGIKDVAEAWNLADTEVWRFVRAYRARSIVERKKWEEEEKYFAGPKLAV</sequence>
<evidence type="ECO:0000313" key="4">
    <source>
        <dbReference type="Proteomes" id="UP000184188"/>
    </source>
</evidence>
<dbReference type="PANTHER" id="PTHR42055:SF1">
    <property type="entry name" value="YALI0E03476P"/>
    <property type="match status" value="1"/>
</dbReference>
<name>A0A1L9SQV9_9EURO</name>
<keyword evidence="4" id="KW-1185">Reference proteome</keyword>
<keyword evidence="2" id="KW-0732">Signal</keyword>
<reference evidence="4" key="1">
    <citation type="journal article" date="2017" name="Genome Biol.">
        <title>Comparative genomics reveals high biological diversity and specific adaptations in the industrially and medically important fungal genus Aspergillus.</title>
        <authorList>
            <person name="de Vries R.P."/>
            <person name="Riley R."/>
            <person name="Wiebenga A."/>
            <person name="Aguilar-Osorio G."/>
            <person name="Amillis S."/>
            <person name="Uchima C.A."/>
            <person name="Anderluh G."/>
            <person name="Asadollahi M."/>
            <person name="Askin M."/>
            <person name="Barry K."/>
            <person name="Battaglia E."/>
            <person name="Bayram O."/>
            <person name="Benocci T."/>
            <person name="Braus-Stromeyer S.A."/>
            <person name="Caldana C."/>
            <person name="Canovas D."/>
            <person name="Cerqueira G.C."/>
            <person name="Chen F."/>
            <person name="Chen W."/>
            <person name="Choi C."/>
            <person name="Clum A."/>
            <person name="Dos Santos R.A."/>
            <person name="Damasio A.R."/>
            <person name="Diallinas G."/>
            <person name="Emri T."/>
            <person name="Fekete E."/>
            <person name="Flipphi M."/>
            <person name="Freyberg S."/>
            <person name="Gallo A."/>
            <person name="Gournas C."/>
            <person name="Habgood R."/>
            <person name="Hainaut M."/>
            <person name="Harispe M.L."/>
            <person name="Henrissat B."/>
            <person name="Hilden K.S."/>
            <person name="Hope R."/>
            <person name="Hossain A."/>
            <person name="Karabika E."/>
            <person name="Karaffa L."/>
            <person name="Karanyi Z."/>
            <person name="Krasevec N."/>
            <person name="Kuo A."/>
            <person name="Kusch H."/>
            <person name="LaButti K."/>
            <person name="Lagendijk E.L."/>
            <person name="Lapidus A."/>
            <person name="Levasseur A."/>
            <person name="Lindquist E."/>
            <person name="Lipzen A."/>
            <person name="Logrieco A.F."/>
            <person name="MacCabe A."/>
            <person name="Maekelae M.R."/>
            <person name="Malavazi I."/>
            <person name="Melin P."/>
            <person name="Meyer V."/>
            <person name="Mielnichuk N."/>
            <person name="Miskei M."/>
            <person name="Molnar A.P."/>
            <person name="Mule G."/>
            <person name="Ngan C.Y."/>
            <person name="Orejas M."/>
            <person name="Orosz E."/>
            <person name="Ouedraogo J.P."/>
            <person name="Overkamp K.M."/>
            <person name="Park H.-S."/>
            <person name="Perrone G."/>
            <person name="Piumi F."/>
            <person name="Punt P.J."/>
            <person name="Ram A.F."/>
            <person name="Ramon A."/>
            <person name="Rauscher S."/>
            <person name="Record E."/>
            <person name="Riano-Pachon D.M."/>
            <person name="Robert V."/>
            <person name="Roehrig J."/>
            <person name="Ruller R."/>
            <person name="Salamov A."/>
            <person name="Salih N.S."/>
            <person name="Samson R.A."/>
            <person name="Sandor E."/>
            <person name="Sanguinetti M."/>
            <person name="Schuetze T."/>
            <person name="Sepcic K."/>
            <person name="Shelest E."/>
            <person name="Sherlock G."/>
            <person name="Sophianopoulou V."/>
            <person name="Squina F.M."/>
            <person name="Sun H."/>
            <person name="Susca A."/>
            <person name="Todd R.B."/>
            <person name="Tsang A."/>
            <person name="Unkles S.E."/>
            <person name="van de Wiele N."/>
            <person name="van Rossen-Uffink D."/>
            <person name="Oliveira J.V."/>
            <person name="Vesth T.C."/>
            <person name="Visser J."/>
            <person name="Yu J.-H."/>
            <person name="Zhou M."/>
            <person name="Andersen M.R."/>
            <person name="Archer D.B."/>
            <person name="Baker S.E."/>
            <person name="Benoit I."/>
            <person name="Brakhage A.A."/>
            <person name="Braus G.H."/>
            <person name="Fischer R."/>
            <person name="Frisvad J.C."/>
            <person name="Goldman G.H."/>
            <person name="Houbraken J."/>
            <person name="Oakley B."/>
            <person name="Pocsi I."/>
            <person name="Scazzocchio C."/>
            <person name="Seiboth B."/>
            <person name="vanKuyk P.A."/>
            <person name="Wortman J."/>
            <person name="Dyer P.S."/>
            <person name="Grigoriev I.V."/>
        </authorList>
    </citation>
    <scope>NUCLEOTIDE SEQUENCE [LARGE SCALE GENOMIC DNA]</scope>
    <source>
        <strain evidence="4">CBS 506.65</strain>
    </source>
</reference>
<dbReference type="GeneID" id="34612075"/>
<feature type="chain" id="PRO_5012408778" evidence="2">
    <location>
        <begin position="25"/>
        <end position="595"/>
    </location>
</feature>
<evidence type="ECO:0000313" key="3">
    <source>
        <dbReference type="EMBL" id="OJJ49461.1"/>
    </source>
</evidence>
<evidence type="ECO:0000256" key="1">
    <source>
        <dbReference type="SAM" id="MobiDB-lite"/>
    </source>
</evidence>
<dbReference type="EMBL" id="KV878338">
    <property type="protein sequence ID" value="OJJ49461.1"/>
    <property type="molecule type" value="Genomic_DNA"/>
</dbReference>
<proteinExistence type="predicted"/>
<dbReference type="AlphaFoldDB" id="A0A1L9SQV9"/>
<gene>
    <name evidence="3" type="ORF">ASPZODRAFT_150346</name>
</gene>
<organism evidence="3 4">
    <name type="scientific">Penicilliopsis zonata CBS 506.65</name>
    <dbReference type="NCBI Taxonomy" id="1073090"/>
    <lineage>
        <taxon>Eukaryota</taxon>
        <taxon>Fungi</taxon>
        <taxon>Dikarya</taxon>
        <taxon>Ascomycota</taxon>
        <taxon>Pezizomycotina</taxon>
        <taxon>Eurotiomycetes</taxon>
        <taxon>Eurotiomycetidae</taxon>
        <taxon>Eurotiales</taxon>
        <taxon>Aspergillaceae</taxon>
        <taxon>Penicilliopsis</taxon>
    </lineage>
</organism>
<evidence type="ECO:0000256" key="2">
    <source>
        <dbReference type="SAM" id="SignalP"/>
    </source>
</evidence>
<feature type="compositionally biased region" description="Basic and acidic residues" evidence="1">
    <location>
        <begin position="500"/>
        <end position="515"/>
    </location>
</feature>
<protein>
    <submittedName>
        <fullName evidence="3">Uncharacterized protein</fullName>
    </submittedName>
</protein>
<feature type="signal peptide" evidence="2">
    <location>
        <begin position="1"/>
        <end position="24"/>
    </location>
</feature>
<dbReference type="VEuPathDB" id="FungiDB:ASPZODRAFT_150346"/>
<dbReference type="RefSeq" id="XP_022583971.1">
    <property type="nucleotide sequence ID" value="XM_022725610.1"/>
</dbReference>
<feature type="region of interest" description="Disordered" evidence="1">
    <location>
        <begin position="500"/>
        <end position="522"/>
    </location>
</feature>
<accession>A0A1L9SQV9</accession>
<dbReference type="Proteomes" id="UP000184188">
    <property type="component" value="Unassembled WGS sequence"/>
</dbReference>
<dbReference type="OrthoDB" id="5312133at2759"/>